<dbReference type="PANTHER" id="PTHR43833:SF9">
    <property type="entry name" value="POTASSIUM CHANNEL PROTEIN YUGO-RELATED"/>
    <property type="match status" value="1"/>
</dbReference>
<dbReference type="Pfam" id="PF02080">
    <property type="entry name" value="TrkA_C"/>
    <property type="match status" value="1"/>
</dbReference>
<keyword evidence="2" id="KW-1133">Transmembrane helix</keyword>
<dbReference type="eggNOG" id="COG3273">
    <property type="taxonomic scope" value="Bacteria"/>
</dbReference>
<comment type="subcellular location">
    <subcellularLocation>
        <location evidence="1">Cell membrane</location>
        <topology evidence="1">Multi-pass membrane protein</topology>
    </subcellularLocation>
</comment>
<dbReference type="GO" id="GO:0005886">
    <property type="term" value="C:plasma membrane"/>
    <property type="evidence" value="ECO:0007669"/>
    <property type="project" value="UniProtKB-SubCell"/>
</dbReference>
<evidence type="ECO:0000256" key="2">
    <source>
        <dbReference type="SAM" id="Phobius"/>
    </source>
</evidence>
<dbReference type="Pfam" id="PF02254">
    <property type="entry name" value="TrkA_N"/>
    <property type="match status" value="1"/>
</dbReference>
<dbReference type="HOGENOM" id="CLU_050982_0_0_10"/>
<evidence type="ECO:0000313" key="6">
    <source>
        <dbReference type="Proteomes" id="UP000007519"/>
    </source>
</evidence>
<keyword evidence="6" id="KW-1185">Reference proteome</keyword>
<dbReference type="InterPro" id="IPR036291">
    <property type="entry name" value="NAD(P)-bd_dom_sf"/>
</dbReference>
<dbReference type="InterPro" id="IPR006037">
    <property type="entry name" value="RCK_C"/>
</dbReference>
<sequence length="367" mass="41509">MLTNKFKVRKHKNKTRSTSQQHYQRVSKYLRNIALAAGLLVLTVLIGVVGFMFIDNYSLSDAFYMTIITLSTVGYGEIQPLSFNGRLFTSFIIIFNIGIFAYAISVLSSFIIEGDLRKFMKDYRMYQKIQSLHNHTIICGFGRHGREISQELTKNKLPYVIIESDEEKVEELRKGGYAFIEGDAAMDQTLLDAGIEHAMSIVVTFGDDALNVYTVLTARELNKLVRVIARASNHSVERKLLRAGADYAVLSEVIGGFYMATLIYQPRMVEFLNLLSNLGNDVSMSFKEVDYKDLRPEFKDKQIRDLNLRSQTGVNIIGARLANGKYIINPGPDTAIIKGMSLVILGDEEQVETFERVVMHPKHRPLA</sequence>
<dbReference type="eggNOG" id="COG1226">
    <property type="taxonomic scope" value="Bacteria"/>
</dbReference>
<dbReference type="InterPro" id="IPR013099">
    <property type="entry name" value="K_chnl_dom"/>
</dbReference>
<proteinExistence type="predicted"/>
<gene>
    <name evidence="5" type="ordered locus">SGRA_2892</name>
</gene>
<name>H6LAM7_SAPGL</name>
<dbReference type="Proteomes" id="UP000007519">
    <property type="component" value="Chromosome"/>
</dbReference>
<dbReference type="GO" id="GO:0008324">
    <property type="term" value="F:monoatomic cation transmembrane transporter activity"/>
    <property type="evidence" value="ECO:0007669"/>
    <property type="project" value="InterPro"/>
</dbReference>
<evidence type="ECO:0000256" key="1">
    <source>
        <dbReference type="ARBA" id="ARBA00004651"/>
    </source>
</evidence>
<dbReference type="InterPro" id="IPR003148">
    <property type="entry name" value="RCK_N"/>
</dbReference>
<dbReference type="InterPro" id="IPR036721">
    <property type="entry name" value="RCK_C_sf"/>
</dbReference>
<dbReference type="SUPFAM" id="SSF51735">
    <property type="entry name" value="NAD(P)-binding Rossmann-fold domains"/>
    <property type="match status" value="1"/>
</dbReference>
<keyword evidence="5" id="KW-0407">Ion channel</keyword>
<dbReference type="KEGG" id="sgn:SGRA_2892"/>
<dbReference type="OrthoDB" id="9781411at2"/>
<dbReference type="GO" id="GO:0006813">
    <property type="term" value="P:potassium ion transport"/>
    <property type="evidence" value="ECO:0007669"/>
    <property type="project" value="InterPro"/>
</dbReference>
<protein>
    <submittedName>
        <fullName evidence="5">Potassium channel protein</fullName>
    </submittedName>
</protein>
<evidence type="ECO:0000259" key="3">
    <source>
        <dbReference type="PROSITE" id="PS51201"/>
    </source>
</evidence>
<dbReference type="AlphaFoldDB" id="H6LAM7"/>
<accession>H6LAM7</accession>
<dbReference type="EMBL" id="CP002831">
    <property type="protein sequence ID" value="AFC25620.1"/>
    <property type="molecule type" value="Genomic_DNA"/>
</dbReference>
<dbReference type="PROSITE" id="PS51201">
    <property type="entry name" value="RCK_N"/>
    <property type="match status" value="1"/>
</dbReference>
<dbReference type="InterPro" id="IPR050721">
    <property type="entry name" value="Trk_Ktr_HKT_K-transport"/>
</dbReference>
<keyword evidence="5" id="KW-0406">Ion transport</keyword>
<keyword evidence="2" id="KW-0812">Transmembrane</keyword>
<evidence type="ECO:0000313" key="5">
    <source>
        <dbReference type="EMBL" id="AFC25620.1"/>
    </source>
</evidence>
<dbReference type="Gene3D" id="3.40.50.720">
    <property type="entry name" value="NAD(P)-binding Rossmann-like Domain"/>
    <property type="match status" value="1"/>
</dbReference>
<dbReference type="SUPFAM" id="SSF116726">
    <property type="entry name" value="TrkA C-terminal domain-like"/>
    <property type="match status" value="1"/>
</dbReference>
<feature type="domain" description="RCK N-terminal" evidence="3">
    <location>
        <begin position="133"/>
        <end position="249"/>
    </location>
</feature>
<feature type="transmembrane region" description="Helical" evidence="2">
    <location>
        <begin position="33"/>
        <end position="54"/>
    </location>
</feature>
<dbReference type="STRING" id="984262.SGRA_2892"/>
<organism evidence="5 6">
    <name type="scientific">Saprospira grandis (strain Lewin)</name>
    <dbReference type="NCBI Taxonomy" id="984262"/>
    <lineage>
        <taxon>Bacteria</taxon>
        <taxon>Pseudomonadati</taxon>
        <taxon>Bacteroidota</taxon>
        <taxon>Saprospiria</taxon>
        <taxon>Saprospirales</taxon>
        <taxon>Saprospiraceae</taxon>
        <taxon>Saprospira</taxon>
    </lineage>
</organism>
<feature type="domain" description="RCK C-terminal" evidence="4">
    <location>
        <begin position="272"/>
        <end position="360"/>
    </location>
</feature>
<dbReference type="PANTHER" id="PTHR43833">
    <property type="entry name" value="POTASSIUM CHANNEL PROTEIN 2-RELATED-RELATED"/>
    <property type="match status" value="1"/>
</dbReference>
<dbReference type="Gene3D" id="3.30.70.1450">
    <property type="entry name" value="Regulator of K+ conductance, C-terminal domain"/>
    <property type="match status" value="1"/>
</dbReference>
<dbReference type="Pfam" id="PF07885">
    <property type="entry name" value="Ion_trans_2"/>
    <property type="match status" value="1"/>
</dbReference>
<keyword evidence="2" id="KW-0472">Membrane</keyword>
<dbReference type="PROSITE" id="PS51202">
    <property type="entry name" value="RCK_C"/>
    <property type="match status" value="1"/>
</dbReference>
<reference evidence="5 6" key="1">
    <citation type="journal article" date="2012" name="Stand. Genomic Sci.">
        <title>Complete genome sequencing and analysis of Saprospira grandis str. Lewin, a predatory marine bacterium.</title>
        <authorList>
            <person name="Saw J.H."/>
            <person name="Yuryev A."/>
            <person name="Kanbe M."/>
            <person name="Hou S."/>
            <person name="Young A.G."/>
            <person name="Aizawa S."/>
            <person name="Alam M."/>
        </authorList>
    </citation>
    <scope>NUCLEOTIDE SEQUENCE [LARGE SCALE GENOMIC DNA]</scope>
    <source>
        <strain evidence="5 6">Lewin</strain>
    </source>
</reference>
<feature type="transmembrane region" description="Helical" evidence="2">
    <location>
        <begin position="87"/>
        <end position="112"/>
    </location>
</feature>
<keyword evidence="5" id="KW-0813">Transport</keyword>
<dbReference type="SUPFAM" id="SSF81324">
    <property type="entry name" value="Voltage-gated potassium channels"/>
    <property type="match status" value="1"/>
</dbReference>
<dbReference type="Gene3D" id="1.10.287.70">
    <property type="match status" value="1"/>
</dbReference>
<evidence type="ECO:0000259" key="4">
    <source>
        <dbReference type="PROSITE" id="PS51202"/>
    </source>
</evidence>
<dbReference type="RefSeq" id="WP_015693223.1">
    <property type="nucleotide sequence ID" value="NC_016940.1"/>
</dbReference>